<evidence type="ECO:0000313" key="2">
    <source>
        <dbReference type="EMBL" id="CAK9150924.1"/>
    </source>
</evidence>
<proteinExistence type="predicted"/>
<comment type="caution">
    <text evidence="2">The sequence shown here is derived from an EMBL/GenBank/DDBJ whole genome shotgun (WGS) entry which is preliminary data.</text>
</comment>
<feature type="non-terminal residue" evidence="2">
    <location>
        <position position="1"/>
    </location>
</feature>
<evidence type="ECO:0000256" key="1">
    <source>
        <dbReference type="SAM" id="MobiDB-lite"/>
    </source>
</evidence>
<name>A0ABC8S6U0_9AQUA</name>
<keyword evidence="3" id="KW-1185">Reference proteome</keyword>
<organism evidence="2 3">
    <name type="scientific">Ilex paraguariensis</name>
    <name type="common">yerba mate</name>
    <dbReference type="NCBI Taxonomy" id="185542"/>
    <lineage>
        <taxon>Eukaryota</taxon>
        <taxon>Viridiplantae</taxon>
        <taxon>Streptophyta</taxon>
        <taxon>Embryophyta</taxon>
        <taxon>Tracheophyta</taxon>
        <taxon>Spermatophyta</taxon>
        <taxon>Magnoliopsida</taxon>
        <taxon>eudicotyledons</taxon>
        <taxon>Gunneridae</taxon>
        <taxon>Pentapetalae</taxon>
        <taxon>asterids</taxon>
        <taxon>campanulids</taxon>
        <taxon>Aquifoliales</taxon>
        <taxon>Aquifoliaceae</taxon>
        <taxon>Ilex</taxon>
    </lineage>
</organism>
<dbReference type="EMBL" id="CAUOFW020002079">
    <property type="protein sequence ID" value="CAK9150924.1"/>
    <property type="molecule type" value="Genomic_DNA"/>
</dbReference>
<protein>
    <submittedName>
        <fullName evidence="2">Uncharacterized protein</fullName>
    </submittedName>
</protein>
<reference evidence="2 3" key="1">
    <citation type="submission" date="2024-02" db="EMBL/GenBank/DDBJ databases">
        <authorList>
            <person name="Vignale AGUSTIN F."/>
            <person name="Sosa J E."/>
            <person name="Modenutti C."/>
        </authorList>
    </citation>
    <scope>NUCLEOTIDE SEQUENCE [LARGE SCALE GENOMIC DNA]</scope>
</reference>
<dbReference type="AlphaFoldDB" id="A0ABC8S6U0"/>
<feature type="compositionally biased region" description="Low complexity" evidence="1">
    <location>
        <begin position="1"/>
        <end position="18"/>
    </location>
</feature>
<accession>A0ABC8S6U0</accession>
<dbReference type="Proteomes" id="UP001642360">
    <property type="component" value="Unassembled WGS sequence"/>
</dbReference>
<feature type="region of interest" description="Disordered" evidence="1">
    <location>
        <begin position="1"/>
        <end position="26"/>
    </location>
</feature>
<sequence length="106" mass="11862">KCLINSKSISHSEGSTSTSKKKARGKLLRKGKGKGINKLQIPSREESWEIIVVADGRKKKSMEILPSTAKVDEPEIRKRARLPIDGSRCLDSTTDCLTYLLYFLAR</sequence>
<gene>
    <name evidence="2" type="ORF">ILEXP_LOCUS19078</name>
</gene>
<evidence type="ECO:0000313" key="3">
    <source>
        <dbReference type="Proteomes" id="UP001642360"/>
    </source>
</evidence>